<evidence type="ECO:0000313" key="2">
    <source>
        <dbReference type="EMBL" id="WGH75149.1"/>
    </source>
</evidence>
<feature type="transmembrane region" description="Helical" evidence="1">
    <location>
        <begin position="53"/>
        <end position="73"/>
    </location>
</feature>
<protein>
    <submittedName>
        <fullName evidence="2">Uncharacterized protein</fullName>
    </submittedName>
</protein>
<keyword evidence="1" id="KW-1133">Transmembrane helix</keyword>
<evidence type="ECO:0000256" key="1">
    <source>
        <dbReference type="SAM" id="Phobius"/>
    </source>
</evidence>
<sequence>MNKITIVLLLVICILLIGDLFLLLRIKKTITKKKKNKSDFDEKYFALKYDINLLRSITAIVVTILAFLGYSNFKDFNNEIKNTISQNIKTQTTEIDKINEKLIQYGQTIDSLEKLRNTIYSLMGNSENDLKKINTKIMNIDESFKNNPKVYVVNNLKYPVNEFNNNPITIYFKDMNSIHGEKLPKFKKIPFVNIQGYSIDLSIINVTREYVIVSLSSYIGNENDNYPRNYRFDLWVASY</sequence>
<accession>A0ABY8L545</accession>
<name>A0ABY8L545_9FLAO</name>
<proteinExistence type="predicted"/>
<feature type="transmembrane region" description="Helical" evidence="1">
    <location>
        <begin position="6"/>
        <end position="26"/>
    </location>
</feature>
<dbReference type="Proteomes" id="UP001232001">
    <property type="component" value="Chromosome"/>
</dbReference>
<organism evidence="2 3">
    <name type="scientific">Tenacibaculum tangerinum</name>
    <dbReference type="NCBI Taxonomy" id="3038772"/>
    <lineage>
        <taxon>Bacteria</taxon>
        <taxon>Pseudomonadati</taxon>
        <taxon>Bacteroidota</taxon>
        <taxon>Flavobacteriia</taxon>
        <taxon>Flavobacteriales</taxon>
        <taxon>Flavobacteriaceae</taxon>
        <taxon>Tenacibaculum</taxon>
    </lineage>
</organism>
<evidence type="ECO:0000313" key="3">
    <source>
        <dbReference type="Proteomes" id="UP001232001"/>
    </source>
</evidence>
<keyword evidence="3" id="KW-1185">Reference proteome</keyword>
<dbReference type="EMBL" id="CP122539">
    <property type="protein sequence ID" value="WGH75149.1"/>
    <property type="molecule type" value="Genomic_DNA"/>
</dbReference>
<reference evidence="2 3" key="1">
    <citation type="submission" date="2023-04" db="EMBL/GenBank/DDBJ databases">
        <title>Tenacibaculum tangerinum sp. nov., isolated from sea tidal flat of South Korea.</title>
        <authorList>
            <person name="Lee S.H."/>
            <person name="Kim J.-J."/>
        </authorList>
    </citation>
    <scope>NUCLEOTIDE SEQUENCE [LARGE SCALE GENOMIC DNA]</scope>
    <source>
        <strain evidence="2 3">GRR-S3-23</strain>
    </source>
</reference>
<keyword evidence="1" id="KW-0812">Transmembrane</keyword>
<dbReference type="RefSeq" id="WP_279651039.1">
    <property type="nucleotide sequence ID" value="NZ_CP122539.1"/>
</dbReference>
<keyword evidence="1" id="KW-0472">Membrane</keyword>
<gene>
    <name evidence="2" type="ORF">P8625_13895</name>
</gene>